<comment type="similarity">
    <text evidence="1">Belongs to the protein kinase superfamily. ADCK protein kinase family.</text>
</comment>
<name>A0A2V3VH23_9BACI</name>
<sequence>MFRRRMKHTQRFQEILNGFFKNGFSHFLFRIGLIERRHKKEENVNMNMKDIGMRLRKTFQELGPTFIKLGQIASSRRDLIPEEIATELEKLQDDVQSFSFSEVRSIMEAELGDSLENLLEQVNETPLATASIGQVHIAQTFAGEEVAIKIQRPDIQPTIETDLEILHDLARLLEDRFTWARTYRIREMIEEFSYSLRDELNYSVEGRNAERIANQFRDDETVHIPKIYWDLSTKKVLTMEMIHGIKVTHIDTLDEKGYDRNVIAERITNAMFVQILENGFFHGDPHPGNIYIMPNNVIAFLDFGMVGRLSDELKYNFATLIIHLQRGNIKGMIKTFTSMGLIDGTTDRDSLYRDLEHLQATYYDIALKDISLGGVIAEIFSIAYAHEVQIPNDITILGKAILTMEEIMKKLNPTFSIMKAVEPFGEKLMKARFHPKNIAKESLDQIMENAEILSELPKDMKDIASTVKKGKLHFDINVTDMQSFLKRLDRISNRLSFSIILLSFSILMVGLIIGASISGQTNLLFRIPVIEIGSVIATLMFLFMIFTIIRSGRM</sequence>
<dbReference type="OrthoDB" id="9795390at2"/>
<evidence type="ECO:0000256" key="2">
    <source>
        <dbReference type="SAM" id="Phobius"/>
    </source>
</evidence>
<comment type="caution">
    <text evidence="4">The sequence shown here is derived from an EMBL/GenBank/DDBJ whole genome shotgun (WGS) entry which is preliminary data.</text>
</comment>
<keyword evidence="2" id="KW-0472">Membrane</keyword>
<dbReference type="RefSeq" id="WP_110397483.1">
    <property type="nucleotide sequence ID" value="NZ_JADIJL010000005.1"/>
</dbReference>
<dbReference type="AlphaFoldDB" id="A0A2V3VH23"/>
<dbReference type="InterPro" id="IPR050154">
    <property type="entry name" value="UbiB_kinase"/>
</dbReference>
<dbReference type="CDD" id="cd05121">
    <property type="entry name" value="ABC1_ADCK3-like"/>
    <property type="match status" value="1"/>
</dbReference>
<dbReference type="GO" id="GO:0004672">
    <property type="term" value="F:protein kinase activity"/>
    <property type="evidence" value="ECO:0007669"/>
    <property type="project" value="InterPro"/>
</dbReference>
<dbReference type="Proteomes" id="UP000247978">
    <property type="component" value="Unassembled WGS sequence"/>
</dbReference>
<feature type="transmembrane region" description="Helical" evidence="2">
    <location>
        <begin position="523"/>
        <end position="549"/>
    </location>
</feature>
<dbReference type="EMBL" id="QJJQ01000024">
    <property type="protein sequence ID" value="PXW80910.1"/>
    <property type="molecule type" value="Genomic_DNA"/>
</dbReference>
<gene>
    <name evidence="4" type="ORF">DFR56_12418</name>
</gene>
<evidence type="ECO:0000259" key="3">
    <source>
        <dbReference type="PROSITE" id="PS50011"/>
    </source>
</evidence>
<accession>A0A2V3VH23</accession>
<organism evidence="4 5">
    <name type="scientific">Pseudogracilibacillus auburnensis</name>
    <dbReference type="NCBI Taxonomy" id="1494959"/>
    <lineage>
        <taxon>Bacteria</taxon>
        <taxon>Bacillati</taxon>
        <taxon>Bacillota</taxon>
        <taxon>Bacilli</taxon>
        <taxon>Bacillales</taxon>
        <taxon>Bacillaceae</taxon>
        <taxon>Pseudogracilibacillus</taxon>
    </lineage>
</organism>
<dbReference type="GO" id="GO:0005524">
    <property type="term" value="F:ATP binding"/>
    <property type="evidence" value="ECO:0007669"/>
    <property type="project" value="InterPro"/>
</dbReference>
<keyword evidence="2" id="KW-1133">Transmembrane helix</keyword>
<dbReference type="Pfam" id="PF03109">
    <property type="entry name" value="ABC1"/>
    <property type="match status" value="1"/>
</dbReference>
<protein>
    <submittedName>
        <fullName evidence="4">2-octaprenylphenol hydroxylase</fullName>
    </submittedName>
</protein>
<dbReference type="PROSITE" id="PS50011">
    <property type="entry name" value="PROTEIN_KINASE_DOM"/>
    <property type="match status" value="1"/>
</dbReference>
<evidence type="ECO:0000313" key="5">
    <source>
        <dbReference type="Proteomes" id="UP000247978"/>
    </source>
</evidence>
<dbReference type="InterPro" id="IPR004147">
    <property type="entry name" value="ABC1_dom"/>
</dbReference>
<keyword evidence="5" id="KW-1185">Reference proteome</keyword>
<keyword evidence="2" id="KW-0812">Transmembrane</keyword>
<dbReference type="SUPFAM" id="SSF56112">
    <property type="entry name" value="Protein kinase-like (PK-like)"/>
    <property type="match status" value="1"/>
</dbReference>
<evidence type="ECO:0000313" key="4">
    <source>
        <dbReference type="EMBL" id="PXW80910.1"/>
    </source>
</evidence>
<reference evidence="4 5" key="1">
    <citation type="submission" date="2018-05" db="EMBL/GenBank/DDBJ databases">
        <title>Genomic Encyclopedia of Type Strains, Phase IV (KMG-IV): sequencing the most valuable type-strain genomes for metagenomic binning, comparative biology and taxonomic classification.</title>
        <authorList>
            <person name="Goeker M."/>
        </authorList>
    </citation>
    <scope>NUCLEOTIDE SEQUENCE [LARGE SCALE GENOMIC DNA]</scope>
    <source>
        <strain evidence="4 5">DSM 28556</strain>
    </source>
</reference>
<dbReference type="PANTHER" id="PTHR10566:SF113">
    <property type="entry name" value="PROTEIN ACTIVITY OF BC1 COMPLEX KINASE 7, CHLOROPLASTIC"/>
    <property type="match status" value="1"/>
</dbReference>
<evidence type="ECO:0000256" key="1">
    <source>
        <dbReference type="ARBA" id="ARBA00009670"/>
    </source>
</evidence>
<feature type="transmembrane region" description="Helical" evidence="2">
    <location>
        <begin position="495"/>
        <end position="517"/>
    </location>
</feature>
<dbReference type="PANTHER" id="PTHR10566">
    <property type="entry name" value="CHAPERONE-ACTIVITY OF BC1 COMPLEX CABC1 -RELATED"/>
    <property type="match status" value="1"/>
</dbReference>
<dbReference type="InterPro" id="IPR011009">
    <property type="entry name" value="Kinase-like_dom_sf"/>
</dbReference>
<feature type="domain" description="Protein kinase" evidence="3">
    <location>
        <begin position="121"/>
        <end position="453"/>
    </location>
</feature>
<dbReference type="InterPro" id="IPR000719">
    <property type="entry name" value="Prot_kinase_dom"/>
</dbReference>
<proteinExistence type="inferred from homology"/>